<evidence type="ECO:0000313" key="2">
    <source>
        <dbReference type="EMBL" id="MBL0742213.1"/>
    </source>
</evidence>
<feature type="transmembrane region" description="Helical" evidence="1">
    <location>
        <begin position="89"/>
        <end position="108"/>
    </location>
</feature>
<accession>A0ABS1KSP3</accession>
<gene>
    <name evidence="2" type="ORF">JI741_13370</name>
</gene>
<comment type="caution">
    <text evidence="2">The sequence shown here is derived from an EMBL/GenBank/DDBJ whole genome shotgun (WGS) entry which is preliminary data.</text>
</comment>
<name>A0ABS1KSP3_9BACT</name>
<dbReference type="RefSeq" id="WP_202010219.1">
    <property type="nucleotide sequence ID" value="NZ_JAERRB010000004.1"/>
</dbReference>
<organism evidence="2 3">
    <name type="scientific">Chryseolinea lacunae</name>
    <dbReference type="NCBI Taxonomy" id="2801331"/>
    <lineage>
        <taxon>Bacteria</taxon>
        <taxon>Pseudomonadati</taxon>
        <taxon>Bacteroidota</taxon>
        <taxon>Cytophagia</taxon>
        <taxon>Cytophagales</taxon>
        <taxon>Fulvivirgaceae</taxon>
        <taxon>Chryseolinea</taxon>
    </lineage>
</organism>
<reference evidence="2 3" key="1">
    <citation type="submission" date="2021-01" db="EMBL/GenBank/DDBJ databases">
        <title>Chryseolinea sp. Jin1 Genome sequencing and assembly.</title>
        <authorList>
            <person name="Kim I."/>
        </authorList>
    </citation>
    <scope>NUCLEOTIDE SEQUENCE [LARGE SCALE GENOMIC DNA]</scope>
    <source>
        <strain evidence="2 3">Jin1</strain>
    </source>
</reference>
<feature type="transmembrane region" description="Helical" evidence="1">
    <location>
        <begin position="174"/>
        <end position="198"/>
    </location>
</feature>
<evidence type="ECO:0008006" key="4">
    <source>
        <dbReference type="Google" id="ProtNLM"/>
    </source>
</evidence>
<feature type="transmembrane region" description="Helical" evidence="1">
    <location>
        <begin position="9"/>
        <end position="29"/>
    </location>
</feature>
<evidence type="ECO:0000313" key="3">
    <source>
        <dbReference type="Proteomes" id="UP000613030"/>
    </source>
</evidence>
<feature type="transmembrane region" description="Helical" evidence="1">
    <location>
        <begin position="252"/>
        <end position="279"/>
    </location>
</feature>
<feature type="transmembrane region" description="Helical" evidence="1">
    <location>
        <begin position="349"/>
        <end position="367"/>
    </location>
</feature>
<evidence type="ECO:0000256" key="1">
    <source>
        <dbReference type="SAM" id="Phobius"/>
    </source>
</evidence>
<feature type="transmembrane region" description="Helical" evidence="1">
    <location>
        <begin position="138"/>
        <end position="162"/>
    </location>
</feature>
<proteinExistence type="predicted"/>
<feature type="transmembrane region" description="Helical" evidence="1">
    <location>
        <begin position="291"/>
        <end position="313"/>
    </location>
</feature>
<feature type="transmembrane region" description="Helical" evidence="1">
    <location>
        <begin position="325"/>
        <end position="343"/>
    </location>
</feature>
<keyword evidence="1" id="KW-1133">Transmembrane helix</keyword>
<protein>
    <recommendedName>
        <fullName evidence="4">Glycosyltransferase RgtA/B/C/D-like domain-containing protein</fullName>
    </recommendedName>
</protein>
<feature type="transmembrane region" description="Helical" evidence="1">
    <location>
        <begin position="115"/>
        <end position="132"/>
    </location>
</feature>
<keyword evidence="3" id="KW-1185">Reference proteome</keyword>
<keyword evidence="1" id="KW-0472">Membrane</keyword>
<dbReference type="Proteomes" id="UP000613030">
    <property type="component" value="Unassembled WGS sequence"/>
</dbReference>
<feature type="transmembrane region" description="Helical" evidence="1">
    <location>
        <begin position="210"/>
        <end position="231"/>
    </location>
</feature>
<sequence length="669" mass="75088">MKKITAAKIVFLVSIAVVAIHFVVIYKYGLNIPDWDDYGSVLRFANNFRTDQNFATKWMSLFSQHNEHRIFFNRIVTLLNLAVWGKIDFRFFIVAGNLSLLVVFLLFVKCFKEIVAGEWWFFLPVPFLLFSVGSHENFLWAMASVQNISVVLFSLAALYFLFRSEKMTARDFAFACALALLATFTSGNGMITFATGLLGLIIRRYPVKFLLMWGVLAGIAILLYSKGYVAVDGHPDPMQTVVRQPDQLISHFFVLLGCITGNLSLSVFLGFLLTVVFVYLTAERYFDKQPLLFFMLTFLVLSSCVVSLSRAGFGVEQAMAVRYRLYSELIVLVLYLMLIPDILQNAKKYVIVVAVILTSIVLYVVAFRKSMPDIQTRFDKLKHGAVYYNEEHSLSYLSLLSHADAGDILATSKTLGVFAMPSFFYSDMQSEQIDRVVPMPTDNIKYNFTFKPRKDMLFIDNGWAFVEGRNTASMKTLVVFKSETKTYVFKTVAHLRNDVAIAFDQDVADSGFSLIKDCGGLDEGEYRVGFLIEHPGSTAFENTDIVAVVTEQGCAFKAIPTDQSFYLDVAEVSPDGVYIRGWVFVPNAASTLVTKDIILKGAAGNRSFVPRNEFRRDVSNSYGGAYDSSGFVLHLPKGVLASGDYTIVLRVSYDGINTIIDTGRKIRSE</sequence>
<keyword evidence="1" id="KW-0812">Transmembrane</keyword>
<dbReference type="EMBL" id="JAERRB010000004">
    <property type="protein sequence ID" value="MBL0742213.1"/>
    <property type="molecule type" value="Genomic_DNA"/>
</dbReference>